<dbReference type="SMART" id="SM00717">
    <property type="entry name" value="SANT"/>
    <property type="match status" value="1"/>
</dbReference>
<evidence type="ECO:0000256" key="2">
    <source>
        <dbReference type="ARBA" id="ARBA00023125"/>
    </source>
</evidence>
<keyword evidence="2" id="KW-0238">DNA-binding</keyword>
<dbReference type="Proteomes" id="UP001211907">
    <property type="component" value="Unassembled WGS sequence"/>
</dbReference>
<evidence type="ECO:0000256" key="3">
    <source>
        <dbReference type="ARBA" id="ARBA00023163"/>
    </source>
</evidence>
<dbReference type="Gene3D" id="1.10.10.60">
    <property type="entry name" value="Homeodomain-like"/>
    <property type="match status" value="1"/>
</dbReference>
<comment type="caution">
    <text evidence="8">The sequence shown here is derived from an EMBL/GenBank/DDBJ whole genome shotgun (WGS) entry which is preliminary data.</text>
</comment>
<dbReference type="GO" id="GO:0003677">
    <property type="term" value="F:DNA binding"/>
    <property type="evidence" value="ECO:0007669"/>
    <property type="project" value="UniProtKB-KW"/>
</dbReference>
<dbReference type="GO" id="GO:0016514">
    <property type="term" value="C:SWI/SNF complex"/>
    <property type="evidence" value="ECO:0007669"/>
    <property type="project" value="TreeGrafter"/>
</dbReference>
<feature type="compositionally biased region" description="Polar residues" evidence="5">
    <location>
        <begin position="128"/>
        <end position="152"/>
    </location>
</feature>
<protein>
    <submittedName>
        <fullName evidence="8">Uncharacterized protein</fullName>
    </submittedName>
</protein>
<dbReference type="PANTHER" id="PTHR12802">
    <property type="entry name" value="SWI/SNF COMPLEX-RELATED"/>
    <property type="match status" value="1"/>
</dbReference>
<dbReference type="SUPFAM" id="SSF46689">
    <property type="entry name" value="Homeodomain-like"/>
    <property type="match status" value="1"/>
</dbReference>
<dbReference type="PROSITE" id="PS51293">
    <property type="entry name" value="SANT"/>
    <property type="match status" value="1"/>
</dbReference>
<dbReference type="GO" id="GO:0045893">
    <property type="term" value="P:positive regulation of DNA-templated transcription"/>
    <property type="evidence" value="ECO:0007669"/>
    <property type="project" value="TreeGrafter"/>
</dbReference>
<dbReference type="PANTHER" id="PTHR12802:SF41">
    <property type="entry name" value="BRAHMA ASSOCIATED PROTEIN 155 KDA"/>
    <property type="match status" value="1"/>
</dbReference>
<keyword evidence="9" id="KW-1185">Reference proteome</keyword>
<dbReference type="PROSITE" id="PS50090">
    <property type="entry name" value="MYB_LIKE"/>
    <property type="match status" value="1"/>
</dbReference>
<dbReference type="CDD" id="cd00167">
    <property type="entry name" value="SANT"/>
    <property type="match status" value="1"/>
</dbReference>
<feature type="compositionally biased region" description="Low complexity" evidence="5">
    <location>
        <begin position="24"/>
        <end position="35"/>
    </location>
</feature>
<dbReference type="InterPro" id="IPR009057">
    <property type="entry name" value="Homeodomain-like_sf"/>
</dbReference>
<organism evidence="8 9">
    <name type="scientific">Physocladia obscura</name>
    <dbReference type="NCBI Taxonomy" id="109957"/>
    <lineage>
        <taxon>Eukaryota</taxon>
        <taxon>Fungi</taxon>
        <taxon>Fungi incertae sedis</taxon>
        <taxon>Chytridiomycota</taxon>
        <taxon>Chytridiomycota incertae sedis</taxon>
        <taxon>Chytridiomycetes</taxon>
        <taxon>Chytridiales</taxon>
        <taxon>Chytriomycetaceae</taxon>
        <taxon>Physocladia</taxon>
    </lineage>
</organism>
<dbReference type="AlphaFoldDB" id="A0AAD5XK85"/>
<gene>
    <name evidence="8" type="ORF">HK100_011285</name>
</gene>
<feature type="domain" description="SANT" evidence="7">
    <location>
        <begin position="375"/>
        <end position="426"/>
    </location>
</feature>
<keyword evidence="3" id="KW-0804">Transcription</keyword>
<dbReference type="InterPro" id="IPR017884">
    <property type="entry name" value="SANT_dom"/>
</dbReference>
<accession>A0AAD5XK85</accession>
<proteinExistence type="predicted"/>
<feature type="region of interest" description="Disordered" evidence="5">
    <location>
        <begin position="95"/>
        <end position="152"/>
    </location>
</feature>
<name>A0AAD5XK85_9FUNG</name>
<keyword evidence="1" id="KW-0805">Transcription regulation</keyword>
<evidence type="ECO:0000256" key="5">
    <source>
        <dbReference type="SAM" id="MobiDB-lite"/>
    </source>
</evidence>
<reference evidence="8" key="1">
    <citation type="submission" date="2020-05" db="EMBL/GenBank/DDBJ databases">
        <title>Phylogenomic resolution of chytrid fungi.</title>
        <authorList>
            <person name="Stajich J.E."/>
            <person name="Amses K."/>
            <person name="Simmons R."/>
            <person name="Seto K."/>
            <person name="Myers J."/>
            <person name="Bonds A."/>
            <person name="Quandt C.A."/>
            <person name="Barry K."/>
            <person name="Liu P."/>
            <person name="Grigoriev I."/>
            <person name="Longcore J.E."/>
            <person name="James T.Y."/>
        </authorList>
    </citation>
    <scope>NUCLEOTIDE SEQUENCE</scope>
    <source>
        <strain evidence="8">JEL0513</strain>
    </source>
</reference>
<evidence type="ECO:0000313" key="9">
    <source>
        <dbReference type="Proteomes" id="UP001211907"/>
    </source>
</evidence>
<dbReference type="InterPro" id="IPR001005">
    <property type="entry name" value="SANT/Myb"/>
</dbReference>
<keyword evidence="4" id="KW-0539">Nucleus</keyword>
<dbReference type="FunFam" id="1.10.10.60:FF:000014">
    <property type="entry name" value="SWI/SNF complex subunit SMARCC2 isoform C"/>
    <property type="match status" value="1"/>
</dbReference>
<feature type="compositionally biased region" description="Polar residues" evidence="5">
    <location>
        <begin position="704"/>
        <end position="718"/>
    </location>
</feature>
<sequence length="718" mass="77355">MTAPTEIQTAPAPMENTDDSAQVNSNASADSIASIKGGSNSGGLSALELLAQHAHELSTLESATDTNTKLAAIKQTKKQHPVPVFSRAKRAIEPDTRPSQVGPTLRSHLTAHSSKPSGTVAAAVPDTRNATRLSAENNGSIIPQTQAPKTETKQSLTFLQSLRKSPKKSHHDMSVTRLRARLLAMQEQRVQRYRRAPLVICSSCGALCGRSTSNSNNNNDCTAEPVTLSLSTTNIEPSQTQDKTKAASAATVVSKTAATAAPVTRWHCIRNVGLDICSGCFDDGRFPSNFLSCDFVKLGLGAAPEEIALRVLSKLAAAVAAGQHVSLETLMVEETGGQDGADLRDLYAFLKHENDDFNDAIGGSGGAKGGVGTLSALLPWTHEETFLLLEGVEHFDEDWGKIAFHVGTRGKDECVERFLAVPIEEPYLTEAHATPAVLAFRRVADKLKSENNARIGVSRDGSSGPSASVWPVSVFEKLPSTPVEDPVMALAALLASAVDENVARAVADAAIHAAAPVTNLKERGRSGSLGNAFHAKKNPLIPLASPTKSPKSNSVKVNLDVLAAELHIKKFGLILNRYEEKLSRVENERCQIDADRRIHMSDAVMHRKEVREMRKKQKVELPEGGGNDSYSEKIQFGCMEVESELDEKSEQNDEEKADAQSLLDEATQENAGLEDALREDEEDNVSDNEEQDNNSRDEADLFGSGSNDYSVNMNLDQN</sequence>
<evidence type="ECO:0000256" key="1">
    <source>
        <dbReference type="ARBA" id="ARBA00023015"/>
    </source>
</evidence>
<dbReference type="Pfam" id="PF00249">
    <property type="entry name" value="Myb_DNA-binding"/>
    <property type="match status" value="1"/>
</dbReference>
<feature type="region of interest" description="Disordered" evidence="5">
    <location>
        <begin position="1"/>
        <end position="38"/>
    </location>
</feature>
<feature type="domain" description="Myb-like" evidence="6">
    <location>
        <begin position="379"/>
        <end position="418"/>
    </location>
</feature>
<dbReference type="EMBL" id="JADGJH010000068">
    <property type="protein sequence ID" value="KAJ3139731.1"/>
    <property type="molecule type" value="Genomic_DNA"/>
</dbReference>
<evidence type="ECO:0000313" key="8">
    <source>
        <dbReference type="EMBL" id="KAJ3139731.1"/>
    </source>
</evidence>
<dbReference type="GO" id="GO:0042393">
    <property type="term" value="F:histone binding"/>
    <property type="evidence" value="ECO:0007669"/>
    <property type="project" value="TreeGrafter"/>
</dbReference>
<evidence type="ECO:0000259" key="6">
    <source>
        <dbReference type="PROSITE" id="PS50090"/>
    </source>
</evidence>
<feature type="compositionally biased region" description="Acidic residues" evidence="5">
    <location>
        <begin position="677"/>
        <end position="692"/>
    </location>
</feature>
<evidence type="ECO:0000256" key="4">
    <source>
        <dbReference type="ARBA" id="ARBA00023242"/>
    </source>
</evidence>
<evidence type="ECO:0000259" key="7">
    <source>
        <dbReference type="PROSITE" id="PS51293"/>
    </source>
</evidence>
<feature type="region of interest" description="Disordered" evidence="5">
    <location>
        <begin position="607"/>
        <end position="718"/>
    </location>
</feature>